<comment type="caution">
    <text evidence="1">The sequence shown here is derived from an EMBL/GenBank/DDBJ whole genome shotgun (WGS) entry which is preliminary data.</text>
</comment>
<gene>
    <name evidence="1" type="ORF">L1987_15802</name>
</gene>
<reference evidence="2" key="1">
    <citation type="journal article" date="2022" name="Mol. Ecol. Resour.">
        <title>The genomes of chicory, endive, great burdock and yacon provide insights into Asteraceae palaeo-polyploidization history and plant inulin production.</title>
        <authorList>
            <person name="Fan W."/>
            <person name="Wang S."/>
            <person name="Wang H."/>
            <person name="Wang A."/>
            <person name="Jiang F."/>
            <person name="Liu H."/>
            <person name="Zhao H."/>
            <person name="Xu D."/>
            <person name="Zhang Y."/>
        </authorList>
    </citation>
    <scope>NUCLEOTIDE SEQUENCE [LARGE SCALE GENOMIC DNA]</scope>
    <source>
        <strain evidence="2">cv. Yunnan</strain>
    </source>
</reference>
<proteinExistence type="predicted"/>
<keyword evidence="2" id="KW-1185">Reference proteome</keyword>
<sequence length="470" mass="52595">MLSHCAALDTIDANQAIKDGETIVSRDGVYELGFFSPGSSKNRYLGIWYKKISVFTVVWVANREKPVTNTSGMFKVSREGNLLILSGGKTMIWSSNSTVSLRSNNPVVVVQLLDTGNLVVRDQNSTNPNLIWERFDYPGNMLLPGMKFGNDFETGLQRSLTSWKSPDDPSIGLYTYKVDTNGYPQHTRWRGQTLLSRLGPWNGLGFSGFPKDIPNSLYSVEFAFNQRISSVFQRIVLTWDGRILILHWIERTKEWIVYGDGAVDSCSQFAVCGPYGRCGINMRPPCSCMDGFKPKNIKEWGASHWSSGCERKTPLNFVTGDGFQRISGVKLPDTRTSWYNHSMTLGECESVCTRNFSCTAYANINIRFGGSGCLLCGRSSVQFEQRKKSTHLVAVILSAVAYAFKKRKKGLHMIFRTCGYISPEYAVHGRYSIKSHVFSFGVLVSEIISGKKNRDFNHEGCSDNILGHVS</sequence>
<organism evidence="1 2">
    <name type="scientific">Smallanthus sonchifolius</name>
    <dbReference type="NCBI Taxonomy" id="185202"/>
    <lineage>
        <taxon>Eukaryota</taxon>
        <taxon>Viridiplantae</taxon>
        <taxon>Streptophyta</taxon>
        <taxon>Embryophyta</taxon>
        <taxon>Tracheophyta</taxon>
        <taxon>Spermatophyta</taxon>
        <taxon>Magnoliopsida</taxon>
        <taxon>eudicotyledons</taxon>
        <taxon>Gunneridae</taxon>
        <taxon>Pentapetalae</taxon>
        <taxon>asterids</taxon>
        <taxon>campanulids</taxon>
        <taxon>Asterales</taxon>
        <taxon>Asteraceae</taxon>
        <taxon>Asteroideae</taxon>
        <taxon>Heliantheae alliance</taxon>
        <taxon>Millerieae</taxon>
        <taxon>Smallanthus</taxon>
    </lineage>
</organism>
<evidence type="ECO:0000313" key="1">
    <source>
        <dbReference type="EMBL" id="KAI3816112.1"/>
    </source>
</evidence>
<evidence type="ECO:0000313" key="2">
    <source>
        <dbReference type="Proteomes" id="UP001056120"/>
    </source>
</evidence>
<dbReference type="Proteomes" id="UP001056120">
    <property type="component" value="Linkage Group LG05"/>
</dbReference>
<name>A0ACB9J6Y5_9ASTR</name>
<protein>
    <submittedName>
        <fullName evidence="1">Uncharacterized protein</fullName>
    </submittedName>
</protein>
<reference evidence="1 2" key="2">
    <citation type="journal article" date="2022" name="Mol. Ecol. Resour.">
        <title>The genomes of chicory, endive, great burdock and yacon provide insights into Asteraceae paleo-polyploidization history and plant inulin production.</title>
        <authorList>
            <person name="Fan W."/>
            <person name="Wang S."/>
            <person name="Wang H."/>
            <person name="Wang A."/>
            <person name="Jiang F."/>
            <person name="Liu H."/>
            <person name="Zhao H."/>
            <person name="Xu D."/>
            <person name="Zhang Y."/>
        </authorList>
    </citation>
    <scope>NUCLEOTIDE SEQUENCE [LARGE SCALE GENOMIC DNA]</scope>
    <source>
        <strain evidence="2">cv. Yunnan</strain>
        <tissue evidence="1">Leaves</tissue>
    </source>
</reference>
<dbReference type="EMBL" id="CM042022">
    <property type="protein sequence ID" value="KAI3816112.1"/>
    <property type="molecule type" value="Genomic_DNA"/>
</dbReference>
<accession>A0ACB9J6Y5</accession>